<dbReference type="Proteomes" id="UP000663873">
    <property type="component" value="Unassembled WGS sequence"/>
</dbReference>
<name>A0A821T8M5_9BILA</name>
<keyword evidence="3" id="KW-1185">Reference proteome</keyword>
<protein>
    <submittedName>
        <fullName evidence="2">Uncharacterized protein</fullName>
    </submittedName>
</protein>
<comment type="caution">
    <text evidence="2">The sequence shown here is derived from an EMBL/GenBank/DDBJ whole genome shotgun (WGS) entry which is preliminary data.</text>
</comment>
<evidence type="ECO:0000313" key="3">
    <source>
        <dbReference type="Proteomes" id="UP000663873"/>
    </source>
</evidence>
<evidence type="ECO:0000313" key="2">
    <source>
        <dbReference type="EMBL" id="CAF4867962.1"/>
    </source>
</evidence>
<dbReference type="EMBL" id="CAJOBP010066449">
    <property type="protein sequence ID" value="CAF4867962.1"/>
    <property type="molecule type" value="Genomic_DNA"/>
</dbReference>
<feature type="non-terminal residue" evidence="2">
    <location>
        <position position="64"/>
    </location>
</feature>
<feature type="compositionally biased region" description="Polar residues" evidence="1">
    <location>
        <begin position="44"/>
        <end position="64"/>
    </location>
</feature>
<dbReference type="AlphaFoldDB" id="A0A821T8M5"/>
<evidence type="ECO:0000256" key="1">
    <source>
        <dbReference type="SAM" id="MobiDB-lite"/>
    </source>
</evidence>
<gene>
    <name evidence="2" type="ORF">UJA718_LOCUS44152</name>
</gene>
<accession>A0A821T8M5</accession>
<sequence length="64" mass="6901">MQAPAPPSTTTTQTPLVSSSNRRPNGICLPSTAKLSHEPESIVSPRSQQSPIQLYQNLEPQSTN</sequence>
<feature type="compositionally biased region" description="Low complexity" evidence="1">
    <location>
        <begin position="8"/>
        <end position="20"/>
    </location>
</feature>
<feature type="region of interest" description="Disordered" evidence="1">
    <location>
        <begin position="1"/>
        <end position="64"/>
    </location>
</feature>
<proteinExistence type="predicted"/>
<reference evidence="2" key="1">
    <citation type="submission" date="2021-02" db="EMBL/GenBank/DDBJ databases">
        <authorList>
            <person name="Nowell W R."/>
        </authorList>
    </citation>
    <scope>NUCLEOTIDE SEQUENCE</scope>
</reference>
<organism evidence="2 3">
    <name type="scientific">Rotaria socialis</name>
    <dbReference type="NCBI Taxonomy" id="392032"/>
    <lineage>
        <taxon>Eukaryota</taxon>
        <taxon>Metazoa</taxon>
        <taxon>Spiralia</taxon>
        <taxon>Gnathifera</taxon>
        <taxon>Rotifera</taxon>
        <taxon>Eurotatoria</taxon>
        <taxon>Bdelloidea</taxon>
        <taxon>Philodinida</taxon>
        <taxon>Philodinidae</taxon>
        <taxon>Rotaria</taxon>
    </lineage>
</organism>